<organism evidence="13 14">
    <name type="scientific">Symbiochloris irregularis</name>
    <dbReference type="NCBI Taxonomy" id="706552"/>
    <lineage>
        <taxon>Eukaryota</taxon>
        <taxon>Viridiplantae</taxon>
        <taxon>Chlorophyta</taxon>
        <taxon>core chlorophytes</taxon>
        <taxon>Trebouxiophyceae</taxon>
        <taxon>Trebouxiales</taxon>
        <taxon>Trebouxiaceae</taxon>
        <taxon>Symbiochloris</taxon>
    </lineage>
</organism>
<dbReference type="Gene3D" id="1.20.140.10">
    <property type="entry name" value="Butyryl-CoA Dehydrogenase, subunit A, domain 3"/>
    <property type="match status" value="1"/>
</dbReference>
<dbReference type="InterPro" id="IPR009075">
    <property type="entry name" value="AcylCo_DH/oxidase_C"/>
</dbReference>
<keyword evidence="7" id="KW-0560">Oxidoreductase</keyword>
<evidence type="ECO:0000313" key="14">
    <source>
        <dbReference type="Proteomes" id="UP001465755"/>
    </source>
</evidence>
<comment type="subcellular location">
    <subcellularLocation>
        <location evidence="2">Peroxisome</location>
    </subcellularLocation>
</comment>
<evidence type="ECO:0000256" key="1">
    <source>
        <dbReference type="ARBA" id="ARBA00001974"/>
    </source>
</evidence>
<keyword evidence="6" id="KW-0276">Fatty acid metabolism</keyword>
<dbReference type="InterPro" id="IPR046373">
    <property type="entry name" value="Acyl-CoA_Oxase/DH_mid-dom_sf"/>
</dbReference>
<dbReference type="EMBL" id="JALJOQ010000083">
    <property type="protein sequence ID" value="KAK9800301.1"/>
    <property type="molecule type" value="Genomic_DNA"/>
</dbReference>
<feature type="domain" description="Acyl-CoA dehydrogenase/oxidase C-terminal" evidence="10">
    <location>
        <begin position="552"/>
        <end position="700"/>
    </location>
</feature>
<evidence type="ECO:0000259" key="11">
    <source>
        <dbReference type="Pfam" id="PF01636"/>
    </source>
</evidence>
<evidence type="ECO:0000259" key="12">
    <source>
        <dbReference type="Pfam" id="PF02770"/>
    </source>
</evidence>
<dbReference type="InterPro" id="IPR002575">
    <property type="entry name" value="Aminoglycoside_PTrfase"/>
</dbReference>
<comment type="caution">
    <text evidence="13">The sequence shown here is derived from an EMBL/GenBank/DDBJ whole genome shotgun (WGS) entry which is preliminary data.</text>
</comment>
<evidence type="ECO:0000313" key="13">
    <source>
        <dbReference type="EMBL" id="KAK9800301.1"/>
    </source>
</evidence>
<dbReference type="Gene3D" id="2.40.110.10">
    <property type="entry name" value="Butyryl-CoA Dehydrogenase, subunit A, domain 2"/>
    <property type="match status" value="1"/>
</dbReference>
<keyword evidence="4" id="KW-0285">Flavoprotein</keyword>
<protein>
    <recommendedName>
        <fullName evidence="15">Acyl-CoA dehydrogenase</fullName>
    </recommendedName>
</protein>
<evidence type="ECO:0000256" key="4">
    <source>
        <dbReference type="ARBA" id="ARBA00022630"/>
    </source>
</evidence>
<evidence type="ECO:0000256" key="2">
    <source>
        <dbReference type="ARBA" id="ARBA00004275"/>
    </source>
</evidence>
<dbReference type="InterPro" id="IPR006091">
    <property type="entry name" value="Acyl-CoA_Oxase/DH_mid-dom"/>
</dbReference>
<dbReference type="InterPro" id="IPR050741">
    <property type="entry name" value="Acyl-CoA_dehydrogenase"/>
</dbReference>
<dbReference type="Proteomes" id="UP001465755">
    <property type="component" value="Unassembled WGS sequence"/>
</dbReference>
<keyword evidence="5" id="KW-0274">FAD</keyword>
<gene>
    <name evidence="13" type="ORF">WJX73_008428</name>
</gene>
<dbReference type="SUPFAM" id="SSF56112">
    <property type="entry name" value="Protein kinase-like (PK-like)"/>
    <property type="match status" value="1"/>
</dbReference>
<evidence type="ECO:0008006" key="15">
    <source>
        <dbReference type="Google" id="ProtNLM"/>
    </source>
</evidence>
<accession>A0AAW1NY85</accession>
<dbReference type="FunFam" id="2.40.110.10:FF:000002">
    <property type="entry name" value="Acyl-CoA dehydrogenase fadE12"/>
    <property type="match status" value="1"/>
</dbReference>
<dbReference type="PANTHER" id="PTHR48083">
    <property type="entry name" value="MEDIUM-CHAIN SPECIFIC ACYL-COA DEHYDROGENASE, MITOCHONDRIAL-RELATED"/>
    <property type="match status" value="1"/>
</dbReference>
<dbReference type="GO" id="GO:0003995">
    <property type="term" value="F:acyl-CoA dehydrogenase activity"/>
    <property type="evidence" value="ECO:0007669"/>
    <property type="project" value="TreeGrafter"/>
</dbReference>
<evidence type="ECO:0000256" key="3">
    <source>
        <dbReference type="ARBA" id="ARBA00009347"/>
    </source>
</evidence>
<evidence type="ECO:0000256" key="7">
    <source>
        <dbReference type="ARBA" id="ARBA00023002"/>
    </source>
</evidence>
<dbReference type="SUPFAM" id="SSF56645">
    <property type="entry name" value="Acyl-CoA dehydrogenase NM domain-like"/>
    <property type="match status" value="1"/>
</dbReference>
<name>A0AAW1NY85_9CHLO</name>
<evidence type="ECO:0000256" key="5">
    <source>
        <dbReference type="ARBA" id="ARBA00022827"/>
    </source>
</evidence>
<reference evidence="13 14" key="1">
    <citation type="journal article" date="2024" name="Nat. Commun.">
        <title>Phylogenomics reveals the evolutionary origins of lichenization in chlorophyte algae.</title>
        <authorList>
            <person name="Puginier C."/>
            <person name="Libourel C."/>
            <person name="Otte J."/>
            <person name="Skaloud P."/>
            <person name="Haon M."/>
            <person name="Grisel S."/>
            <person name="Petersen M."/>
            <person name="Berrin J.G."/>
            <person name="Delaux P.M."/>
            <person name="Dal Grande F."/>
            <person name="Keller J."/>
        </authorList>
    </citation>
    <scope>NUCLEOTIDE SEQUENCE [LARGE SCALE GENOMIC DNA]</scope>
    <source>
        <strain evidence="13 14">SAG 2036</strain>
    </source>
</reference>
<dbReference type="InterPro" id="IPR011009">
    <property type="entry name" value="Kinase-like_dom_sf"/>
</dbReference>
<evidence type="ECO:0000259" key="10">
    <source>
        <dbReference type="Pfam" id="PF00441"/>
    </source>
</evidence>
<dbReference type="GO" id="GO:0033539">
    <property type="term" value="P:fatty acid beta-oxidation using acyl-CoA dehydrogenase"/>
    <property type="evidence" value="ECO:0007669"/>
    <property type="project" value="TreeGrafter"/>
</dbReference>
<dbReference type="GO" id="GO:0005777">
    <property type="term" value="C:peroxisome"/>
    <property type="evidence" value="ECO:0007669"/>
    <property type="project" value="UniProtKB-SubCell"/>
</dbReference>
<dbReference type="AlphaFoldDB" id="A0AAW1NY85"/>
<evidence type="ECO:0000256" key="8">
    <source>
        <dbReference type="ARBA" id="ARBA00023098"/>
    </source>
</evidence>
<dbReference type="Pfam" id="PF00441">
    <property type="entry name" value="Acyl-CoA_dh_1"/>
    <property type="match status" value="1"/>
</dbReference>
<dbReference type="Gene3D" id="3.90.1200.10">
    <property type="match status" value="1"/>
</dbReference>
<dbReference type="CDD" id="cd05154">
    <property type="entry name" value="ACAD10_11_N-like"/>
    <property type="match status" value="1"/>
</dbReference>
<keyword evidence="8" id="KW-0443">Lipid metabolism</keyword>
<dbReference type="Pfam" id="PF02770">
    <property type="entry name" value="Acyl-CoA_dh_M"/>
    <property type="match status" value="1"/>
</dbReference>
<comment type="cofactor">
    <cofactor evidence="1">
        <name>FAD</name>
        <dbReference type="ChEBI" id="CHEBI:57692"/>
    </cofactor>
</comment>
<dbReference type="InterPro" id="IPR009100">
    <property type="entry name" value="AcylCoA_DH/oxidase_NM_dom_sf"/>
</dbReference>
<dbReference type="Gene3D" id="3.30.200.20">
    <property type="entry name" value="Phosphorylase Kinase, domain 1"/>
    <property type="match status" value="1"/>
</dbReference>
<proteinExistence type="inferred from homology"/>
<feature type="domain" description="Aminoglycoside phosphotransferase" evidence="11">
    <location>
        <begin position="42"/>
        <end position="271"/>
    </location>
</feature>
<dbReference type="Pfam" id="PF01636">
    <property type="entry name" value="APH"/>
    <property type="match status" value="1"/>
</dbReference>
<sequence>MALDTSSALNSPSKAHQLDQGRLEAYLRKAVPGFPATSSLRVEQFSFGQSNPTYLLRVGDQKYVLRKKPHGQVLASAHAVDREYRVLSALKDTPVPVPVVLCLCEDASVIGTSFYVMRHVEGRVFTSNSLPGLSAEQRRATYMGMAESLAALHAVKPASVGLESYGRMSGYCARQVWRWGQQYHAQLQGPPMPEMTELHTWLKANIPASDTDASQTRISHGDFKLDNLIFHSTQPGRVVGVLDWELSTLGHPLADLAYSAMPFHLPPSAIPGAMYTLARPLPEGIPDEQEYVAAYCRARGIQNPDPHDWTFFMALGLFRLAAIAAGVSARAKLGNASSSKAAQVGSPEVIRGLATAALQAIRGLQQSSVGGAGQHGQKGLSNLEYAFLSEQMGRYPWAAEVFNCSAPDTGNMEVLTRYGSRQQQDRWLLPLLKGDIRSCFAMTEPDVASSDATNIQSRIQRDGEGWTVQGRKWWASGAMDPRCAVAIFMGKSSPQAAQHKQQSMLLIPFDSTGVQVIRPMSVYGYDDAPHGHAEVVFQGVRVGPEAMILGEGRGFEIAQGRLGPGRLHHCMRCIGMGQHAIELMAARAQQRAVFGGTIAQQGGFLQKLGQCRIDLDAVRLLVLDAAHAIDCFGNKLARKKIAQAKVAAPNAVQRIIDEAVQVHGAAGVSQDTILARLWAAVRTLRLADGPDAVHLAAIAKLELKSGGVRSRL</sequence>
<feature type="domain" description="Acyl-CoA oxidase/dehydrogenase middle" evidence="12">
    <location>
        <begin position="439"/>
        <end position="538"/>
    </location>
</feature>
<comment type="similarity">
    <text evidence="3">Belongs to the acyl-CoA dehydrogenase family.</text>
</comment>
<evidence type="ECO:0000256" key="9">
    <source>
        <dbReference type="ARBA" id="ARBA00023140"/>
    </source>
</evidence>
<dbReference type="InterPro" id="IPR041726">
    <property type="entry name" value="ACAD10_11_N"/>
</dbReference>
<dbReference type="SUPFAM" id="SSF47203">
    <property type="entry name" value="Acyl-CoA dehydrogenase C-terminal domain-like"/>
    <property type="match status" value="1"/>
</dbReference>
<dbReference type="InterPro" id="IPR036250">
    <property type="entry name" value="AcylCo_DH-like_C"/>
</dbReference>
<evidence type="ECO:0000256" key="6">
    <source>
        <dbReference type="ARBA" id="ARBA00022832"/>
    </source>
</evidence>
<keyword evidence="9" id="KW-0576">Peroxisome</keyword>
<dbReference type="PANTHER" id="PTHR48083:SF13">
    <property type="entry name" value="ACYL-COA DEHYDROGENASE FAMILY MEMBER 11"/>
    <property type="match status" value="1"/>
</dbReference>
<keyword evidence="14" id="KW-1185">Reference proteome</keyword>